<protein>
    <submittedName>
        <fullName evidence="2">HDC15303</fullName>
    </submittedName>
</protein>
<gene>
    <name evidence="2" type="ORF">HDC15303</name>
</gene>
<proteinExistence type="predicted"/>
<dbReference type="EMBL" id="BK002800">
    <property type="protein sequence ID" value="DAA04305.1"/>
    <property type="molecule type" value="Genomic_DNA"/>
</dbReference>
<dbReference type="AlphaFoldDB" id="Q6IJB6"/>
<sequence>MKMVDKSSKLVDKFAVISGTGGSGPGGGPLNLQSGGGGGGSGGGGGVSGSGGISGTAGLSAGAGMTTGQKPVPMKLFAAWEVDRTPPNCIPSAAGAAAAADAFPLSQRHLCIIEITGDESAAVLLAMTDDSGLRVWVTRVFVELANLLVIRVDGKVQQESQLNSMYASINQQPSHENVFATVDSSSVLVELLLPALDFPFSISPSVFVCTRVQGEGEGAGVEAWKLEVPRHCPGMSTSSLLTRPATCAQVEFCSHTNNDRITANSGNTNGCSNSYTNNSHYNNAKDGSNCNNSRKQRASWRKLPLPQVPSSQFHVPGSMLAKSRQAKRATDVSCINRSPPDPQLYLHPRLR</sequence>
<name>Q6IJB6_DROME</name>
<evidence type="ECO:0000313" key="2">
    <source>
        <dbReference type="EMBL" id="DAA04305.1"/>
    </source>
</evidence>
<evidence type="ECO:0000256" key="1">
    <source>
        <dbReference type="SAM" id="MobiDB-lite"/>
    </source>
</evidence>
<organism evidence="2">
    <name type="scientific">Drosophila melanogaster</name>
    <name type="common">Fruit fly</name>
    <dbReference type="NCBI Taxonomy" id="7227"/>
    <lineage>
        <taxon>Eukaryota</taxon>
        <taxon>Metazoa</taxon>
        <taxon>Ecdysozoa</taxon>
        <taxon>Arthropoda</taxon>
        <taxon>Hexapoda</taxon>
        <taxon>Insecta</taxon>
        <taxon>Pterygota</taxon>
        <taxon>Neoptera</taxon>
        <taxon>Endopterygota</taxon>
        <taxon>Diptera</taxon>
        <taxon>Brachycera</taxon>
        <taxon>Muscomorpha</taxon>
        <taxon>Ephydroidea</taxon>
        <taxon>Drosophilidae</taxon>
        <taxon>Drosophila</taxon>
        <taxon>Sophophora</taxon>
    </lineage>
</organism>
<reference evidence="2" key="1">
    <citation type="journal article" date="2003" name="Genome Biol.">
        <title>An integrated gene annotation and transcriptional profiling approach towards the full gene content of the Drosophila genome.</title>
        <authorList>
            <person name="Hild M."/>
            <person name="Beckmann B."/>
            <person name="Haas S.A."/>
            <person name="Koch B."/>
            <person name="Solovyev V."/>
            <person name="Busold C."/>
            <person name="Fellenberg K."/>
            <person name="Boutros M."/>
            <person name="Vingron M."/>
            <person name="Sauer F."/>
            <person name="Hoheisel J.D."/>
            <person name="Paro R."/>
        </authorList>
    </citation>
    <scope>NUCLEOTIDE SEQUENCE</scope>
</reference>
<feature type="region of interest" description="Disordered" evidence="1">
    <location>
        <begin position="324"/>
        <end position="351"/>
    </location>
</feature>
<accession>Q6IJB6</accession>
<feature type="region of interest" description="Disordered" evidence="1">
    <location>
        <begin position="25"/>
        <end position="49"/>
    </location>
</feature>